<evidence type="ECO:0000256" key="2">
    <source>
        <dbReference type="ARBA" id="ARBA00022490"/>
    </source>
</evidence>
<keyword evidence="6 9" id="KW-0648">Protein biosynthesis</keyword>
<dbReference type="SUPFAM" id="SSF50677">
    <property type="entry name" value="ValRS/IleRS/LeuRS editing domain"/>
    <property type="match status" value="1"/>
</dbReference>
<evidence type="ECO:0000256" key="10">
    <source>
        <dbReference type="RuleBase" id="RU363035"/>
    </source>
</evidence>
<dbReference type="FunFam" id="3.40.50.620:FF:000003">
    <property type="entry name" value="Leucine--tRNA ligase"/>
    <property type="match status" value="1"/>
</dbReference>
<evidence type="ECO:0000259" key="13">
    <source>
        <dbReference type="Pfam" id="PF09334"/>
    </source>
</evidence>
<dbReference type="InterPro" id="IPR014729">
    <property type="entry name" value="Rossmann-like_a/b/a_fold"/>
</dbReference>
<evidence type="ECO:0000256" key="8">
    <source>
        <dbReference type="ARBA" id="ARBA00047469"/>
    </source>
</evidence>
<dbReference type="InterPro" id="IPR002300">
    <property type="entry name" value="aa-tRNA-synth_Ia"/>
</dbReference>
<accession>A0A444IXR8</accession>
<dbReference type="GO" id="GO:0005829">
    <property type="term" value="C:cytosol"/>
    <property type="evidence" value="ECO:0007669"/>
    <property type="project" value="TreeGrafter"/>
</dbReference>
<feature type="domain" description="Methionyl/Valyl/Leucyl/Isoleucyl-tRNA synthetase anticodon-binding" evidence="12">
    <location>
        <begin position="673"/>
        <end position="795"/>
    </location>
</feature>
<evidence type="ECO:0000313" key="16">
    <source>
        <dbReference type="Proteomes" id="UP000287853"/>
    </source>
</evidence>
<comment type="catalytic activity">
    <reaction evidence="8 9">
        <text>tRNA(Leu) + L-leucine + ATP = L-leucyl-tRNA(Leu) + AMP + diphosphate</text>
        <dbReference type="Rhea" id="RHEA:11688"/>
        <dbReference type="Rhea" id="RHEA-COMP:9613"/>
        <dbReference type="Rhea" id="RHEA-COMP:9622"/>
        <dbReference type="ChEBI" id="CHEBI:30616"/>
        <dbReference type="ChEBI" id="CHEBI:33019"/>
        <dbReference type="ChEBI" id="CHEBI:57427"/>
        <dbReference type="ChEBI" id="CHEBI:78442"/>
        <dbReference type="ChEBI" id="CHEBI:78494"/>
        <dbReference type="ChEBI" id="CHEBI:456215"/>
        <dbReference type="EC" id="6.1.1.4"/>
    </reaction>
</comment>
<dbReference type="Pfam" id="PF08264">
    <property type="entry name" value="Anticodon_1"/>
    <property type="match status" value="1"/>
</dbReference>
<evidence type="ECO:0000256" key="5">
    <source>
        <dbReference type="ARBA" id="ARBA00022840"/>
    </source>
</evidence>
<dbReference type="InterPro" id="IPR009008">
    <property type="entry name" value="Val/Leu/Ile-tRNA-synth_edit"/>
</dbReference>
<keyword evidence="4 9" id="KW-0547">Nucleotide-binding</keyword>
<dbReference type="Gene3D" id="3.40.50.620">
    <property type="entry name" value="HUPs"/>
    <property type="match status" value="2"/>
</dbReference>
<gene>
    <name evidence="9" type="primary">leuS</name>
    <name evidence="15" type="ORF">H206_01434</name>
</gene>
<dbReference type="PANTHER" id="PTHR43740">
    <property type="entry name" value="LEUCYL-TRNA SYNTHETASE"/>
    <property type="match status" value="1"/>
</dbReference>
<organism evidence="15 16">
    <name type="scientific">Candidatus Electrothrix aarhusensis</name>
    <dbReference type="NCBI Taxonomy" id="1859131"/>
    <lineage>
        <taxon>Bacteria</taxon>
        <taxon>Pseudomonadati</taxon>
        <taxon>Thermodesulfobacteriota</taxon>
        <taxon>Desulfobulbia</taxon>
        <taxon>Desulfobulbales</taxon>
        <taxon>Desulfobulbaceae</taxon>
        <taxon>Candidatus Electrothrix</taxon>
    </lineage>
</organism>
<dbReference type="InterPro" id="IPR002302">
    <property type="entry name" value="Leu-tRNA-ligase"/>
</dbReference>
<feature type="domain" description="Methionyl/Leucyl tRNA synthetase" evidence="13">
    <location>
        <begin position="47"/>
        <end position="187"/>
    </location>
</feature>
<dbReference type="InterPro" id="IPR015413">
    <property type="entry name" value="Methionyl/Leucyl_tRNA_Synth"/>
</dbReference>
<dbReference type="PROSITE" id="PS00178">
    <property type="entry name" value="AA_TRNA_LIGASE_I"/>
    <property type="match status" value="1"/>
</dbReference>
<dbReference type="NCBIfam" id="TIGR00396">
    <property type="entry name" value="leuS_bact"/>
    <property type="match status" value="1"/>
</dbReference>
<name>A0A444IXR8_9BACT</name>
<dbReference type="GO" id="GO:0005524">
    <property type="term" value="F:ATP binding"/>
    <property type="evidence" value="ECO:0007669"/>
    <property type="project" value="UniProtKB-UniRule"/>
</dbReference>
<dbReference type="Pfam" id="PF00133">
    <property type="entry name" value="tRNA-synt_1"/>
    <property type="match status" value="1"/>
</dbReference>
<evidence type="ECO:0000256" key="9">
    <source>
        <dbReference type="HAMAP-Rule" id="MF_00049"/>
    </source>
</evidence>
<dbReference type="InterPro" id="IPR001412">
    <property type="entry name" value="aa-tRNA-synth_I_CS"/>
</dbReference>
<evidence type="ECO:0000256" key="1">
    <source>
        <dbReference type="ARBA" id="ARBA00005594"/>
    </source>
</evidence>
<dbReference type="InterPro" id="IPR013155">
    <property type="entry name" value="M/V/L/I-tRNA-synth_anticd-bd"/>
</dbReference>
<dbReference type="PANTHER" id="PTHR43740:SF2">
    <property type="entry name" value="LEUCINE--TRNA LIGASE, MITOCHONDRIAL"/>
    <property type="match status" value="1"/>
</dbReference>
<dbReference type="PRINTS" id="PR00985">
    <property type="entry name" value="TRNASYNTHLEU"/>
</dbReference>
<feature type="domain" description="Leucyl-tRNA synthetase editing" evidence="14">
    <location>
        <begin position="227"/>
        <end position="412"/>
    </location>
</feature>
<evidence type="ECO:0000313" key="15">
    <source>
        <dbReference type="EMBL" id="RWX45679.1"/>
    </source>
</evidence>
<dbReference type="GO" id="GO:0002161">
    <property type="term" value="F:aminoacyl-tRNA deacylase activity"/>
    <property type="evidence" value="ECO:0007669"/>
    <property type="project" value="InterPro"/>
</dbReference>
<keyword evidence="16" id="KW-1185">Reference proteome</keyword>
<dbReference type="SUPFAM" id="SSF52374">
    <property type="entry name" value="Nucleotidylyl transferase"/>
    <property type="match status" value="1"/>
</dbReference>
<dbReference type="InterPro" id="IPR025709">
    <property type="entry name" value="Leu_tRNA-synth_edit"/>
</dbReference>
<dbReference type="CDD" id="cd07958">
    <property type="entry name" value="Anticodon_Ia_Leu_BEm"/>
    <property type="match status" value="1"/>
</dbReference>
<evidence type="ECO:0000256" key="4">
    <source>
        <dbReference type="ARBA" id="ARBA00022741"/>
    </source>
</evidence>
<comment type="subcellular location">
    <subcellularLocation>
        <location evidence="9">Cytoplasm</location>
    </subcellularLocation>
</comment>
<dbReference type="Gene3D" id="1.10.730.10">
    <property type="entry name" value="Isoleucyl-tRNA Synthetase, Domain 1"/>
    <property type="match status" value="1"/>
</dbReference>
<reference evidence="15 16" key="1">
    <citation type="submission" date="2017-01" db="EMBL/GenBank/DDBJ databases">
        <title>The cable genome- insights into the physiology and evolution of filamentous bacteria capable of sulfide oxidation via long distance electron transfer.</title>
        <authorList>
            <person name="Schreiber L."/>
            <person name="Bjerg J.T."/>
            <person name="Boggild A."/>
            <person name="Van De Vossenberg J."/>
            <person name="Meysman F."/>
            <person name="Nielsen L.P."/>
            <person name="Schramm A."/>
            <person name="Kjeldsen K.U."/>
        </authorList>
    </citation>
    <scope>NUCLEOTIDE SEQUENCE [LARGE SCALE GENOMIC DNA]</scope>
    <source>
        <strain evidence="15">MCF</strain>
    </source>
</reference>
<feature type="domain" description="Aminoacyl-tRNA synthetase class Ia" evidence="11">
    <location>
        <begin position="426"/>
        <end position="624"/>
    </location>
</feature>
<dbReference type="AlphaFoldDB" id="A0A444IXR8"/>
<evidence type="ECO:0000256" key="7">
    <source>
        <dbReference type="ARBA" id="ARBA00023146"/>
    </source>
</evidence>
<evidence type="ECO:0000256" key="3">
    <source>
        <dbReference type="ARBA" id="ARBA00022598"/>
    </source>
</evidence>
<evidence type="ECO:0000259" key="14">
    <source>
        <dbReference type="Pfam" id="PF13603"/>
    </source>
</evidence>
<dbReference type="EMBL" id="MTKO01000074">
    <property type="protein sequence ID" value="RWX45679.1"/>
    <property type="molecule type" value="Genomic_DNA"/>
</dbReference>
<protein>
    <recommendedName>
        <fullName evidence="9">Leucine--tRNA ligase</fullName>
        <ecNumber evidence="9">6.1.1.4</ecNumber>
    </recommendedName>
    <alternativeName>
        <fullName evidence="9">Leucyl-tRNA synthetase</fullName>
        <shortName evidence="9">LeuRS</shortName>
    </alternativeName>
</protein>
<feature type="short sequence motif" description="'HIGH' region" evidence="9">
    <location>
        <begin position="48"/>
        <end position="58"/>
    </location>
</feature>
<comment type="similarity">
    <text evidence="1 9 10">Belongs to the class-I aminoacyl-tRNA synthetase family.</text>
</comment>
<dbReference type="FunFam" id="3.40.50.620:FF:000056">
    <property type="entry name" value="Leucine--tRNA ligase"/>
    <property type="match status" value="1"/>
</dbReference>
<dbReference type="CDD" id="cd00812">
    <property type="entry name" value="LeuRS_core"/>
    <property type="match status" value="1"/>
</dbReference>
<dbReference type="FunFam" id="1.10.730.10:FF:000011">
    <property type="entry name" value="Leucine--tRNA ligase chloroplastic/mitochondrial"/>
    <property type="match status" value="1"/>
</dbReference>
<dbReference type="SUPFAM" id="SSF47323">
    <property type="entry name" value="Anticodon-binding domain of a subclass of class I aminoacyl-tRNA synthetases"/>
    <property type="match status" value="1"/>
</dbReference>
<dbReference type="Proteomes" id="UP000287853">
    <property type="component" value="Unassembled WGS sequence"/>
</dbReference>
<evidence type="ECO:0000256" key="6">
    <source>
        <dbReference type="ARBA" id="ARBA00022917"/>
    </source>
</evidence>
<dbReference type="GO" id="GO:0004823">
    <property type="term" value="F:leucine-tRNA ligase activity"/>
    <property type="evidence" value="ECO:0007669"/>
    <property type="project" value="UniProtKB-UniRule"/>
</dbReference>
<dbReference type="GO" id="GO:0006429">
    <property type="term" value="P:leucyl-tRNA aminoacylation"/>
    <property type="evidence" value="ECO:0007669"/>
    <property type="project" value="UniProtKB-UniRule"/>
</dbReference>
<feature type="short sequence motif" description="'KMSKS' region" evidence="9">
    <location>
        <begin position="585"/>
        <end position="589"/>
    </location>
</feature>
<proteinExistence type="inferred from homology"/>
<dbReference type="Pfam" id="PF13603">
    <property type="entry name" value="tRNA-synt_1_2"/>
    <property type="match status" value="1"/>
</dbReference>
<keyword evidence="5 9" id="KW-0067">ATP-binding</keyword>
<sequence length="837" mass="95237">MSKTTQEPLRYDFKAIEAKWQQHWQETKSYKVSEDTDQEKYYLLEMFPYPSGRIHMGHVRNYSIGDVIARYKRMRGFNVLHPMGWDAFGLPAENAALKHGVHPAQWTYENISYMREQLKAMGLSYDWDREIATCHPEYYRWEQQVFLQLLEKGLVYRKKTTVNWCDDCATVLAREQVIDGCCWRCDQQVIPKNMYGWFLKITDYADELLDDLEQLGGWPEKVVTMQRNWIGRSQGLACDFQVEGEDEKITIFTTRPDTIYGVTFMSLAVEHPLVASLIAGTEHEQPVCQFIEETLVEKQRMAMDQEPEKHGVFTGKYCINPFNGDRVPIYVANFVLIEYGTGAVMAVPAHDQRDFDFSRKYDLPVRPVVQPEEKIDGNSMEEAWEGDGILADSAEFSGLTSAEAKKAIIDHAEQKGFGKPHITYRLRDWGISRQRYWGTPIPVIHCDACGAVPVPEDQLPVLLPGSQPPYGSHSPLHQQEAFYTVTCPQCGQAAKRETDTMDTFMESSWYFGRYTSPRADAPIDTEAAKYWLAVDQYIGGVEHAILHLLYARFFTKLLRDLGYLSIDEPFNNLLTQGMVIKDGAKMSKSKGNVVDPHGLITQYGADTVRLFSLFAAPPERDLEWNAQGVEGSFRFLNRVFRLIHSQKENCFAASTEETGGTVSIQVDKLSQIDRQLHRKTHQTIQRVTGSIETNFHFNTAISGVMELVNQITAATGDGAKQPVGQAVLREALQTVLVLLFPMVPHFCQELWELTGHNEPLDHHQWPEHDPEAIKEDELTIVVQVNGKVRARLQVVADIGEEDIKQKALADERVTSFIGEKAVKKIIVVKGKLVNIVI</sequence>
<keyword evidence="3 9" id="KW-0436">Ligase</keyword>
<dbReference type="HAMAP" id="MF_00049_B">
    <property type="entry name" value="Leu_tRNA_synth_B"/>
    <property type="match status" value="1"/>
</dbReference>
<feature type="binding site" evidence="9">
    <location>
        <position position="588"/>
    </location>
    <ligand>
        <name>ATP</name>
        <dbReference type="ChEBI" id="CHEBI:30616"/>
    </ligand>
</feature>
<dbReference type="Gene3D" id="3.10.20.590">
    <property type="match status" value="1"/>
</dbReference>
<dbReference type="Pfam" id="PF09334">
    <property type="entry name" value="tRNA-synt_1g"/>
    <property type="match status" value="1"/>
</dbReference>
<evidence type="ECO:0000259" key="12">
    <source>
        <dbReference type="Pfam" id="PF08264"/>
    </source>
</evidence>
<keyword evidence="2 9" id="KW-0963">Cytoplasm</keyword>
<comment type="caution">
    <text evidence="15">The sequence shown here is derived from an EMBL/GenBank/DDBJ whole genome shotgun (WGS) entry which is preliminary data.</text>
</comment>
<keyword evidence="7 9" id="KW-0030">Aminoacyl-tRNA synthetase</keyword>
<evidence type="ECO:0000259" key="11">
    <source>
        <dbReference type="Pfam" id="PF00133"/>
    </source>
</evidence>
<dbReference type="InterPro" id="IPR009080">
    <property type="entry name" value="tRNAsynth_Ia_anticodon-bd"/>
</dbReference>
<dbReference type="EC" id="6.1.1.4" evidence="9"/>